<evidence type="ECO:0008006" key="3">
    <source>
        <dbReference type="Google" id="ProtNLM"/>
    </source>
</evidence>
<dbReference type="EMBL" id="AP026866">
    <property type="protein sequence ID" value="BDS06723.1"/>
    <property type="molecule type" value="Genomic_DNA"/>
</dbReference>
<dbReference type="KEGG" id="osu:NT6N_17630"/>
<sequence length="182" mass="20690">MKILRLLTFLAITTLSVSADIKDEIRQLSREKFKLTIETGKLFSQHKLNENAEYIELQNKSLAAAREFNKTRRDHPALKEYYAKSDAVQKKAVQARVKGDKEASSKAMREFTQIRMDLEKAAREVPELQEFQKKAVAANTAAEDKKLELLETIPEGKAHIAKIKALDAKVAELRKQLNISKP</sequence>
<dbReference type="AlphaFoldDB" id="A0AAT9FLB0"/>
<reference evidence="2" key="1">
    <citation type="submission" date="2024-07" db="EMBL/GenBank/DDBJ databases">
        <title>Complete genome sequence of Verrucomicrobiaceae bacterium NT6N.</title>
        <authorList>
            <person name="Huang C."/>
            <person name="Takami H."/>
            <person name="Hamasaki K."/>
        </authorList>
    </citation>
    <scope>NUCLEOTIDE SEQUENCE</scope>
    <source>
        <strain evidence="2">NT6N</strain>
    </source>
</reference>
<feature type="chain" id="PRO_5043927552" description="DUF4398 domain-containing protein" evidence="1">
    <location>
        <begin position="20"/>
        <end position="182"/>
    </location>
</feature>
<name>A0AAT9FLB0_9BACT</name>
<feature type="signal peptide" evidence="1">
    <location>
        <begin position="1"/>
        <end position="19"/>
    </location>
</feature>
<organism evidence="2">
    <name type="scientific">Oceaniferula spumae</name>
    <dbReference type="NCBI Taxonomy" id="2979115"/>
    <lineage>
        <taxon>Bacteria</taxon>
        <taxon>Pseudomonadati</taxon>
        <taxon>Verrucomicrobiota</taxon>
        <taxon>Verrucomicrobiia</taxon>
        <taxon>Verrucomicrobiales</taxon>
        <taxon>Verrucomicrobiaceae</taxon>
        <taxon>Oceaniferula</taxon>
    </lineage>
</organism>
<gene>
    <name evidence="2" type="ORF">NT6N_17630</name>
</gene>
<keyword evidence="1" id="KW-0732">Signal</keyword>
<evidence type="ECO:0000313" key="2">
    <source>
        <dbReference type="EMBL" id="BDS06723.1"/>
    </source>
</evidence>
<protein>
    <recommendedName>
        <fullName evidence="3">DUF4398 domain-containing protein</fullName>
    </recommendedName>
</protein>
<evidence type="ECO:0000256" key="1">
    <source>
        <dbReference type="SAM" id="SignalP"/>
    </source>
</evidence>
<proteinExistence type="predicted"/>
<accession>A0AAT9FLB0</accession>